<evidence type="ECO:0000256" key="1">
    <source>
        <dbReference type="SAM" id="MobiDB-lite"/>
    </source>
</evidence>
<dbReference type="EMBL" id="CP041186">
    <property type="protein sequence ID" value="QDG50490.1"/>
    <property type="molecule type" value="Genomic_DNA"/>
</dbReference>
<feature type="compositionally biased region" description="Acidic residues" evidence="1">
    <location>
        <begin position="64"/>
        <end position="86"/>
    </location>
</feature>
<sequence length="92" mass="9574">MDVFSFTGAALLTSVVAYIGPGPGLSMLTALLGLLGTVLLAIVAVFFQPLRILWRKMRNGSSDADADAADDEQAEDAAGEGEDDADEVRSDA</sequence>
<organism evidence="3 4">
    <name type="scientific">Persicimonas caeni</name>
    <dbReference type="NCBI Taxonomy" id="2292766"/>
    <lineage>
        <taxon>Bacteria</taxon>
        <taxon>Deltaproteobacteria</taxon>
        <taxon>Bradymonadales</taxon>
        <taxon>Bradymonadaceae</taxon>
        <taxon>Persicimonas</taxon>
    </lineage>
</organism>
<keyword evidence="2" id="KW-0812">Transmembrane</keyword>
<proteinExistence type="predicted"/>
<dbReference type="Proteomes" id="UP000315995">
    <property type="component" value="Chromosome"/>
</dbReference>
<keyword evidence="4" id="KW-1185">Reference proteome</keyword>
<accession>A0A4Y6PQH0</accession>
<evidence type="ECO:0000313" key="3">
    <source>
        <dbReference type="EMBL" id="QDG50490.1"/>
    </source>
</evidence>
<name>A0A4Y6PQH0_PERCE</name>
<gene>
    <name evidence="3" type="ORF">FIV42_07015</name>
</gene>
<evidence type="ECO:0000313" key="4">
    <source>
        <dbReference type="Proteomes" id="UP000315995"/>
    </source>
</evidence>
<keyword evidence="2" id="KW-0472">Membrane</keyword>
<feature type="transmembrane region" description="Helical" evidence="2">
    <location>
        <begin position="27"/>
        <end position="47"/>
    </location>
</feature>
<keyword evidence="2" id="KW-1133">Transmembrane helix</keyword>
<evidence type="ECO:0000256" key="2">
    <source>
        <dbReference type="SAM" id="Phobius"/>
    </source>
</evidence>
<feature type="region of interest" description="Disordered" evidence="1">
    <location>
        <begin position="61"/>
        <end position="92"/>
    </location>
</feature>
<reference evidence="3 4" key="1">
    <citation type="submission" date="2019-06" db="EMBL/GenBank/DDBJ databases">
        <title>Persicimonas caeni gen. nov., sp. nov., a predatory bacterium isolated from solar saltern.</title>
        <authorList>
            <person name="Wang S."/>
        </authorList>
    </citation>
    <scope>NUCLEOTIDE SEQUENCE [LARGE SCALE GENOMIC DNA]</scope>
    <source>
        <strain evidence="3 4">YN101</strain>
    </source>
</reference>
<accession>A0A5B8Y283</accession>
<dbReference type="RefSeq" id="WP_141196982.1">
    <property type="nucleotide sequence ID" value="NZ_CP041186.1"/>
</dbReference>
<dbReference type="AlphaFoldDB" id="A0A4Y6PQH0"/>
<protein>
    <submittedName>
        <fullName evidence="3">Uncharacterized protein</fullName>
    </submittedName>
</protein>